<dbReference type="Proteomes" id="UP000050956">
    <property type="component" value="Unassembled WGS sequence"/>
</dbReference>
<evidence type="ECO:0000256" key="2">
    <source>
        <dbReference type="SAM" id="SignalP"/>
    </source>
</evidence>
<accession>A0A0R0D4D8</accession>
<dbReference type="OrthoDB" id="5974779at2"/>
<organism evidence="3 4">
    <name type="scientific">Stenotrophomonas ginsengisoli</name>
    <dbReference type="NCBI Taxonomy" id="336566"/>
    <lineage>
        <taxon>Bacteria</taxon>
        <taxon>Pseudomonadati</taxon>
        <taxon>Pseudomonadota</taxon>
        <taxon>Gammaproteobacteria</taxon>
        <taxon>Lysobacterales</taxon>
        <taxon>Lysobacteraceae</taxon>
        <taxon>Stenotrophomonas</taxon>
    </lineage>
</organism>
<keyword evidence="4" id="KW-1185">Reference proteome</keyword>
<comment type="caution">
    <text evidence="3">The sequence shown here is derived from an EMBL/GenBank/DDBJ whole genome shotgun (WGS) entry which is preliminary data.</text>
</comment>
<dbReference type="AlphaFoldDB" id="A0A0R0D4D8"/>
<evidence type="ECO:0008006" key="5">
    <source>
        <dbReference type="Google" id="ProtNLM"/>
    </source>
</evidence>
<dbReference type="EMBL" id="LDJM01000020">
    <property type="protein sequence ID" value="KRG76991.1"/>
    <property type="molecule type" value="Genomic_DNA"/>
</dbReference>
<protein>
    <recommendedName>
        <fullName evidence="5">DUF4124 domain-containing protein</fullName>
    </recommendedName>
</protein>
<proteinExistence type="predicted"/>
<dbReference type="RefSeq" id="WP_083489770.1">
    <property type="nucleotide sequence ID" value="NZ_LDJM01000020.1"/>
</dbReference>
<evidence type="ECO:0000256" key="1">
    <source>
        <dbReference type="SAM" id="MobiDB-lite"/>
    </source>
</evidence>
<feature type="chain" id="PRO_5006395080" description="DUF4124 domain-containing protein" evidence="2">
    <location>
        <begin position="24"/>
        <end position="231"/>
    </location>
</feature>
<evidence type="ECO:0000313" key="4">
    <source>
        <dbReference type="Proteomes" id="UP000050956"/>
    </source>
</evidence>
<gene>
    <name evidence="3" type="ORF">ABB30_08440</name>
</gene>
<feature type="region of interest" description="Disordered" evidence="1">
    <location>
        <begin position="134"/>
        <end position="162"/>
    </location>
</feature>
<feature type="signal peptide" evidence="2">
    <location>
        <begin position="1"/>
        <end position="23"/>
    </location>
</feature>
<sequence length="231" mass="24755">MLISTTSLLASLLTLAAAEPATAGGSAAPSPSVRIYRCADSNGQIALRDAPCLQGRQQVLDMVRPKDPPPREPLLTVRPTPAAADAAPPPRVIVVHSQPLFECTTPEGERYTADDGQGNPRWVEGPLVPVFIAAPTHHAGPPPHRPSAGRPGHGHGPGPGRPVVGTYVASGGQWVRDTCQQLGRQEACSVLGEQRWALISRYNSALSSEREQLVREQRRVEQRMQQQPCEG</sequence>
<dbReference type="PATRIC" id="fig|336566.3.peg.1099"/>
<name>A0A0R0D4D8_9GAMM</name>
<dbReference type="STRING" id="336566.ABB30_08440"/>
<reference evidence="3 4" key="1">
    <citation type="submission" date="2015-05" db="EMBL/GenBank/DDBJ databases">
        <title>Genome sequencing and analysis of members of genus Stenotrophomonas.</title>
        <authorList>
            <person name="Patil P.P."/>
            <person name="Midha S."/>
            <person name="Patil P.B."/>
        </authorList>
    </citation>
    <scope>NUCLEOTIDE SEQUENCE [LARGE SCALE GENOMIC DNA]</scope>
    <source>
        <strain evidence="3 4">DSM 24757</strain>
    </source>
</reference>
<evidence type="ECO:0000313" key="3">
    <source>
        <dbReference type="EMBL" id="KRG76991.1"/>
    </source>
</evidence>
<keyword evidence="2" id="KW-0732">Signal</keyword>